<sequence length="85" mass="9329">MIDSAGHRRMTSRDGSDLGSCKQYRAGRARQIDVSSDVNVLRRLSIFSFMDSVIDSAAEKRSEITGGLRRSSAGRVHFGLLRNAA</sequence>
<dbReference type="Proteomes" id="UP000299102">
    <property type="component" value="Unassembled WGS sequence"/>
</dbReference>
<gene>
    <name evidence="2" type="ORF">EVAR_29018_1</name>
</gene>
<evidence type="ECO:0000313" key="3">
    <source>
        <dbReference type="Proteomes" id="UP000299102"/>
    </source>
</evidence>
<organism evidence="2 3">
    <name type="scientific">Eumeta variegata</name>
    <name type="common">Bagworm moth</name>
    <name type="synonym">Eumeta japonica</name>
    <dbReference type="NCBI Taxonomy" id="151549"/>
    <lineage>
        <taxon>Eukaryota</taxon>
        <taxon>Metazoa</taxon>
        <taxon>Ecdysozoa</taxon>
        <taxon>Arthropoda</taxon>
        <taxon>Hexapoda</taxon>
        <taxon>Insecta</taxon>
        <taxon>Pterygota</taxon>
        <taxon>Neoptera</taxon>
        <taxon>Endopterygota</taxon>
        <taxon>Lepidoptera</taxon>
        <taxon>Glossata</taxon>
        <taxon>Ditrysia</taxon>
        <taxon>Tineoidea</taxon>
        <taxon>Psychidae</taxon>
        <taxon>Oiketicinae</taxon>
        <taxon>Eumeta</taxon>
    </lineage>
</organism>
<dbReference type="EMBL" id="BGZK01000467">
    <property type="protein sequence ID" value="GBP45270.1"/>
    <property type="molecule type" value="Genomic_DNA"/>
</dbReference>
<name>A0A4C1W333_EUMVA</name>
<keyword evidence="3" id="KW-1185">Reference proteome</keyword>
<accession>A0A4C1W333</accession>
<feature type="region of interest" description="Disordered" evidence="1">
    <location>
        <begin position="1"/>
        <end position="20"/>
    </location>
</feature>
<comment type="caution">
    <text evidence="2">The sequence shown here is derived from an EMBL/GenBank/DDBJ whole genome shotgun (WGS) entry which is preliminary data.</text>
</comment>
<protein>
    <submittedName>
        <fullName evidence="2">Uncharacterized protein</fullName>
    </submittedName>
</protein>
<evidence type="ECO:0000313" key="2">
    <source>
        <dbReference type="EMBL" id="GBP45270.1"/>
    </source>
</evidence>
<dbReference type="AlphaFoldDB" id="A0A4C1W333"/>
<reference evidence="2 3" key="1">
    <citation type="journal article" date="2019" name="Commun. Biol.">
        <title>The bagworm genome reveals a unique fibroin gene that provides high tensile strength.</title>
        <authorList>
            <person name="Kono N."/>
            <person name="Nakamura H."/>
            <person name="Ohtoshi R."/>
            <person name="Tomita M."/>
            <person name="Numata K."/>
            <person name="Arakawa K."/>
        </authorList>
    </citation>
    <scope>NUCLEOTIDE SEQUENCE [LARGE SCALE GENOMIC DNA]</scope>
</reference>
<evidence type="ECO:0000256" key="1">
    <source>
        <dbReference type="SAM" id="MobiDB-lite"/>
    </source>
</evidence>
<proteinExistence type="predicted"/>